<dbReference type="Proteomes" id="UP000813444">
    <property type="component" value="Unassembled WGS sequence"/>
</dbReference>
<protein>
    <submittedName>
        <fullName evidence="1">Uncharacterized protein</fullName>
    </submittedName>
</protein>
<name>A0A8K0WWA5_9HYPO</name>
<comment type="caution">
    <text evidence="1">The sequence shown here is derived from an EMBL/GenBank/DDBJ whole genome shotgun (WGS) entry which is preliminary data.</text>
</comment>
<evidence type="ECO:0000313" key="2">
    <source>
        <dbReference type="Proteomes" id="UP000813444"/>
    </source>
</evidence>
<proteinExistence type="predicted"/>
<reference evidence="1" key="1">
    <citation type="journal article" date="2021" name="Nat. Commun.">
        <title>Genetic determinants of endophytism in the Arabidopsis root mycobiome.</title>
        <authorList>
            <person name="Mesny F."/>
            <person name="Miyauchi S."/>
            <person name="Thiergart T."/>
            <person name="Pickel B."/>
            <person name="Atanasova L."/>
            <person name="Karlsson M."/>
            <person name="Huettel B."/>
            <person name="Barry K.W."/>
            <person name="Haridas S."/>
            <person name="Chen C."/>
            <person name="Bauer D."/>
            <person name="Andreopoulos W."/>
            <person name="Pangilinan J."/>
            <person name="LaButti K."/>
            <person name="Riley R."/>
            <person name="Lipzen A."/>
            <person name="Clum A."/>
            <person name="Drula E."/>
            <person name="Henrissat B."/>
            <person name="Kohler A."/>
            <person name="Grigoriev I.V."/>
            <person name="Martin F.M."/>
            <person name="Hacquard S."/>
        </authorList>
    </citation>
    <scope>NUCLEOTIDE SEQUENCE</scope>
    <source>
        <strain evidence="1">MPI-CAGE-CH-0235</strain>
    </source>
</reference>
<accession>A0A8K0WWA5</accession>
<sequence length="369" mass="40988">MSRSALRPLGELLASKAGPVSLLPSRAFSTSQSHALRATFSETENPELNATLKEIQEKIVFPGYLPTEQKERVFDVKNRSVLEKNPVILELDDIEYKFPPLNVMKDIPNSKKIYRDAIKQMKTPQDWDNFAVLLAGYKKASIKLKPSDYALAARRAAGTGNITAILECIKQEDKTGFPLELESAHRMLHVINQSKILESSGAKSQTTQASKWCETLLDLDARRVGGKGYHQVAFAPLFSGMVLFNKLCAVKVGHIDASIAADQVRLVKSIWDRVDRDPGNFKKGPYNDNYKKLPGIPYVVSMYMHAEMDGQVLRAISLAKELGIEEAGSLAFIEDILDTWVPTKAAPGAEQQYKEKVEITRNLPLDGTA</sequence>
<dbReference type="OrthoDB" id="5405126at2759"/>
<organism evidence="1 2">
    <name type="scientific">Stachybotrys elegans</name>
    <dbReference type="NCBI Taxonomy" id="80388"/>
    <lineage>
        <taxon>Eukaryota</taxon>
        <taxon>Fungi</taxon>
        <taxon>Dikarya</taxon>
        <taxon>Ascomycota</taxon>
        <taxon>Pezizomycotina</taxon>
        <taxon>Sordariomycetes</taxon>
        <taxon>Hypocreomycetidae</taxon>
        <taxon>Hypocreales</taxon>
        <taxon>Stachybotryaceae</taxon>
        <taxon>Stachybotrys</taxon>
    </lineage>
</organism>
<dbReference type="EMBL" id="JAGPNK010000001">
    <property type="protein sequence ID" value="KAH7328468.1"/>
    <property type="molecule type" value="Genomic_DNA"/>
</dbReference>
<keyword evidence="2" id="KW-1185">Reference proteome</keyword>
<evidence type="ECO:0000313" key="1">
    <source>
        <dbReference type="EMBL" id="KAH7328468.1"/>
    </source>
</evidence>
<dbReference type="AlphaFoldDB" id="A0A8K0WWA5"/>
<gene>
    <name evidence="1" type="ORF">B0I35DRAFT_473173</name>
</gene>